<evidence type="ECO:0000313" key="19">
    <source>
        <dbReference type="Proteomes" id="UP000219285"/>
    </source>
</evidence>
<dbReference type="CDD" id="cd06138">
    <property type="entry name" value="ExoI_N"/>
    <property type="match status" value="1"/>
</dbReference>
<evidence type="ECO:0000256" key="11">
    <source>
        <dbReference type="ARBA" id="ARBA00023204"/>
    </source>
</evidence>
<evidence type="ECO:0000256" key="1">
    <source>
        <dbReference type="ARBA" id="ARBA00000563"/>
    </source>
</evidence>
<comment type="subunit">
    <text evidence="12">Monomer. Interacts with ssb (via C-terminus); this interaction stimulates the exonuclease activity by recruiting the enzyme to its substrate.</text>
</comment>
<dbReference type="Gene3D" id="3.30.1520.20">
    <property type="entry name" value="Exonuclease ExoI, domain 2"/>
    <property type="match status" value="1"/>
</dbReference>
<evidence type="ECO:0000256" key="6">
    <source>
        <dbReference type="ARBA" id="ARBA00022763"/>
    </source>
</evidence>
<keyword evidence="19" id="KW-1185">Reference proteome</keyword>
<dbReference type="Gene3D" id="3.30.420.10">
    <property type="entry name" value="Ribonuclease H-like superfamily/Ribonuclease H"/>
    <property type="match status" value="1"/>
</dbReference>
<dbReference type="InterPro" id="IPR034747">
    <property type="entry name" value="EXOI_SH3"/>
</dbReference>
<evidence type="ECO:0000313" key="18">
    <source>
        <dbReference type="EMBL" id="QJR79481.1"/>
    </source>
</evidence>
<keyword evidence="7 13" id="KW-0378">Hydrolase</keyword>
<feature type="binding site" evidence="15">
    <location>
        <position position="14"/>
    </location>
    <ligand>
        <name>Mg(2+)</name>
        <dbReference type="ChEBI" id="CHEBI:18420"/>
        <label>2</label>
    </ligand>
</feature>
<name>A0A6M4M8C8_9ALTE</name>
<proteinExistence type="predicted"/>
<dbReference type="Proteomes" id="UP000219285">
    <property type="component" value="Chromosome"/>
</dbReference>
<dbReference type="GO" id="GO:0003677">
    <property type="term" value="F:DNA binding"/>
    <property type="evidence" value="ECO:0007669"/>
    <property type="project" value="UniProtKB-KW"/>
</dbReference>
<evidence type="ECO:0000256" key="12">
    <source>
        <dbReference type="ARBA" id="ARBA00046792"/>
    </source>
</evidence>
<gene>
    <name evidence="18" type="primary">sbcB</name>
    <name evidence="18" type="ORF">CA267_001055</name>
</gene>
<dbReference type="GO" id="GO:0006281">
    <property type="term" value="P:DNA repair"/>
    <property type="evidence" value="ECO:0007669"/>
    <property type="project" value="UniProtKB-KW"/>
</dbReference>
<evidence type="ECO:0000259" key="16">
    <source>
        <dbReference type="PROSITE" id="PS51784"/>
    </source>
</evidence>
<evidence type="ECO:0000256" key="5">
    <source>
        <dbReference type="ARBA" id="ARBA00022723"/>
    </source>
</evidence>
<dbReference type="Pfam" id="PF26016">
    <property type="entry name" value="ExoI_C"/>
    <property type="match status" value="1"/>
</dbReference>
<dbReference type="RefSeq" id="WP_075610044.1">
    <property type="nucleotide sequence ID" value="NZ_CP052766.1"/>
</dbReference>
<comment type="cofactor">
    <cofactor evidence="15">
        <name>Mg(2+)</name>
        <dbReference type="ChEBI" id="CHEBI:18420"/>
    </cofactor>
    <text evidence="15">Binds 2 Mg(2+) ions per monomer.</text>
</comment>
<dbReference type="InterPro" id="IPR013620">
    <property type="entry name" value="Exonuc_1_SH3"/>
</dbReference>
<feature type="domain" description="ExoI SH3-like" evidence="16">
    <location>
        <begin position="199"/>
        <end position="352"/>
    </location>
</feature>
<comment type="catalytic activity">
    <reaction evidence="1 13">
        <text>Exonucleolytic cleavage in the 3'- to 5'-direction to yield nucleoside 5'-phosphates.</text>
        <dbReference type="EC" id="3.1.11.1"/>
    </reaction>
</comment>
<keyword evidence="8 13" id="KW-0269">Exonuclease</keyword>
<dbReference type="Pfam" id="PF08411">
    <property type="entry name" value="ExoI_SH3"/>
    <property type="match status" value="1"/>
</dbReference>
<reference evidence="19" key="1">
    <citation type="submission" date="2014-12" db="EMBL/GenBank/DDBJ databases">
        <title>Complete genome sequence of a multi-drug resistant Klebsiella pneumoniae.</title>
        <authorList>
            <person name="Hua X."/>
            <person name="Chen Q."/>
            <person name="Li X."/>
            <person name="Feng Y."/>
            <person name="Ruan Z."/>
            <person name="Yu Y."/>
        </authorList>
    </citation>
    <scope>NUCLEOTIDE SEQUENCE [LARGE SCALE GENOMIC DNA]</scope>
    <source>
        <strain evidence="19">5.12</strain>
    </source>
</reference>
<dbReference type="Pfam" id="PF00929">
    <property type="entry name" value="RNase_T"/>
    <property type="match status" value="1"/>
</dbReference>
<feature type="binding site" evidence="15">
    <location>
        <position position="12"/>
    </location>
    <ligand>
        <name>Mg(2+)</name>
        <dbReference type="ChEBI" id="CHEBI:18420"/>
        <label>1</label>
    </ligand>
</feature>
<keyword evidence="4 13" id="KW-0540">Nuclease</keyword>
<sequence>MSNTEPTMLWHDYETFGVSPQKDLPCQFAAVRTDTDLNPVGKPINIMNQIANDYLPQPEACLVTGITPQLTLRDGMIEAEFARQIHEAMSLPNTCVAGYNSIRFDDEVSRYLFYRNFYDPYGREWRNGNSRWDIIDLVRACYALRPEGIEWPLREDGSPTFKLEELSKANNLDHGRAHDALSDVYATIALAKLIKTCQPKLYDYMYSLRSKHNVLDKFDLSKPSVLLHISSRLPAAQGCCTWVMPVAMHPHNPNAVIVIDLAKSPDVLVNEPVEEIRERLYSSQEDLGDVSRPGLKLIHINRSPFITTAKAMTPENAQRLGMDRETCLANFKVLAAVPDIVDKAVAVYQQENDNTQYDADHALYSGGFINNEDRRWCDDVLQSAPEMLDTLGERTQNIQLRTMLFRYRARNYPQTLTVDETRRWQAHRKARLTDNTSPASVTLETYLLTIEQLAQRYNGDVKKQGILRALYQYAENL</sequence>
<keyword evidence="10" id="KW-0238">DNA-binding</keyword>
<dbReference type="EC" id="3.1.11.1" evidence="2 13"/>
<evidence type="ECO:0000256" key="8">
    <source>
        <dbReference type="ARBA" id="ARBA00022839"/>
    </source>
</evidence>
<evidence type="ECO:0000256" key="2">
    <source>
        <dbReference type="ARBA" id="ARBA00012108"/>
    </source>
</evidence>
<dbReference type="OrthoDB" id="9763470at2"/>
<dbReference type="NCBIfam" id="NF008746">
    <property type="entry name" value="PRK11779.1"/>
    <property type="match status" value="1"/>
</dbReference>
<dbReference type="InterPro" id="IPR058561">
    <property type="entry name" value="Exonuc_1_C"/>
</dbReference>
<feature type="domain" description="ExoI C-terminal" evidence="17">
    <location>
        <begin position="355"/>
        <end position="477"/>
    </location>
</feature>
<evidence type="ECO:0000259" key="17">
    <source>
        <dbReference type="PROSITE" id="PS51785"/>
    </source>
</evidence>
<dbReference type="PROSITE" id="PS51784">
    <property type="entry name" value="EXOI_SH3"/>
    <property type="match status" value="1"/>
</dbReference>
<evidence type="ECO:0000256" key="10">
    <source>
        <dbReference type="ARBA" id="ARBA00023125"/>
    </source>
</evidence>
<keyword evidence="9 15" id="KW-0460">Magnesium</keyword>
<dbReference type="Gene3D" id="1.10.287.1240">
    <property type="match status" value="1"/>
</dbReference>
<dbReference type="Gene3D" id="1.20.1280.70">
    <property type="entry name" value="Exonuclease ExoI, domain 3"/>
    <property type="match status" value="1"/>
</dbReference>
<dbReference type="EMBL" id="CP052766">
    <property type="protein sequence ID" value="QJR79481.1"/>
    <property type="molecule type" value="Genomic_DNA"/>
</dbReference>
<evidence type="ECO:0000256" key="15">
    <source>
        <dbReference type="PIRSR" id="PIRSR000977-2"/>
    </source>
</evidence>
<dbReference type="InterPro" id="IPR013520">
    <property type="entry name" value="Ribonucl_H"/>
</dbReference>
<feature type="binding site" evidence="15">
    <location>
        <position position="183"/>
    </location>
    <ligand>
        <name>Mg(2+)</name>
        <dbReference type="ChEBI" id="CHEBI:18420"/>
        <label>2</label>
    </ligand>
</feature>
<dbReference type="SUPFAM" id="SSF53098">
    <property type="entry name" value="Ribonuclease H-like"/>
    <property type="match status" value="1"/>
</dbReference>
<dbReference type="GO" id="GO:0046872">
    <property type="term" value="F:metal ion binding"/>
    <property type="evidence" value="ECO:0007669"/>
    <property type="project" value="UniProtKB-KW"/>
</dbReference>
<reference evidence="18 19" key="2">
    <citation type="submission" date="2020-04" db="EMBL/GenBank/DDBJ databases">
        <title>Complete genome sequence of Alteromonas pelagimontana 5.12T.</title>
        <authorList>
            <person name="Sinha R.K."/>
            <person name="Krishnan K.P."/>
            <person name="Kurian J.P."/>
        </authorList>
    </citation>
    <scope>NUCLEOTIDE SEQUENCE [LARGE SCALE GENOMIC DNA]</scope>
    <source>
        <strain evidence="18 19">5.12</strain>
    </source>
</reference>
<dbReference type="AlphaFoldDB" id="A0A6M4M8C8"/>
<accession>A0A6M4M8C8</accession>
<keyword evidence="6 13" id="KW-0227">DNA damage</keyword>
<evidence type="ECO:0000256" key="13">
    <source>
        <dbReference type="PIRNR" id="PIRNR000977"/>
    </source>
</evidence>
<dbReference type="InterPro" id="IPR036397">
    <property type="entry name" value="RNaseH_sf"/>
</dbReference>
<dbReference type="InterPro" id="IPR038649">
    <property type="entry name" value="EXOI_SH3_sf"/>
</dbReference>
<keyword evidence="5 15" id="KW-0479">Metal-binding</keyword>
<dbReference type="InterPro" id="IPR012337">
    <property type="entry name" value="RNaseH-like_sf"/>
</dbReference>
<dbReference type="InterPro" id="IPR023607">
    <property type="entry name" value="Exodeoxyribonuclease_I"/>
</dbReference>
<evidence type="ECO:0000256" key="7">
    <source>
        <dbReference type="ARBA" id="ARBA00022801"/>
    </source>
</evidence>
<feature type="binding site" evidence="14">
    <location>
        <position position="162"/>
    </location>
    <ligand>
        <name>substrate</name>
    </ligand>
</feature>
<dbReference type="KEGG" id="apel:CA267_001055"/>
<dbReference type="PROSITE" id="PS51785">
    <property type="entry name" value="EXOI_C"/>
    <property type="match status" value="1"/>
</dbReference>
<keyword evidence="11 13" id="KW-0234">DNA repair</keyword>
<evidence type="ECO:0000256" key="3">
    <source>
        <dbReference type="ARBA" id="ARBA00019900"/>
    </source>
</evidence>
<evidence type="ECO:0000256" key="14">
    <source>
        <dbReference type="PIRSR" id="PIRSR000977-1"/>
    </source>
</evidence>
<evidence type="ECO:0000256" key="9">
    <source>
        <dbReference type="ARBA" id="ARBA00022842"/>
    </source>
</evidence>
<dbReference type="PIRSF" id="PIRSF000977">
    <property type="entry name" value="Exodeoxyribonuclease_I"/>
    <property type="match status" value="1"/>
</dbReference>
<dbReference type="GO" id="GO:0008310">
    <property type="term" value="F:single-stranded DNA 3'-5' DNA exonuclease activity"/>
    <property type="evidence" value="ECO:0007669"/>
    <property type="project" value="UniProtKB-EC"/>
</dbReference>
<evidence type="ECO:0000256" key="4">
    <source>
        <dbReference type="ARBA" id="ARBA00022722"/>
    </source>
</evidence>
<dbReference type="FunFam" id="3.30.420.10:FF:000033">
    <property type="entry name" value="Exodeoxyribonuclease I"/>
    <property type="match status" value="1"/>
</dbReference>
<organism evidence="18 19">
    <name type="scientific">Alteromonas pelagimontana</name>
    <dbReference type="NCBI Taxonomy" id="1858656"/>
    <lineage>
        <taxon>Bacteria</taxon>
        <taxon>Pseudomonadati</taxon>
        <taxon>Pseudomonadota</taxon>
        <taxon>Gammaproteobacteria</taxon>
        <taxon>Alteromonadales</taxon>
        <taxon>Alteromonadaceae</taxon>
        <taxon>Alteromonas/Salinimonas group</taxon>
        <taxon>Alteromonas</taxon>
    </lineage>
</organism>
<protein>
    <recommendedName>
        <fullName evidence="3 13">Exodeoxyribonuclease I</fullName>
        <ecNumber evidence="2 13">3.1.11.1</ecNumber>
    </recommendedName>
</protein>
<feature type="binding site" evidence="14">
    <location>
        <position position="14"/>
    </location>
    <ligand>
        <name>substrate</name>
    </ligand>
</feature>